<evidence type="ECO:0000313" key="3">
    <source>
        <dbReference type="EMBL" id="KAJ0202239.1"/>
    </source>
</evidence>
<protein>
    <recommendedName>
        <fullName evidence="2">hAT-like transposase RNase-H fold domain-containing protein</fullName>
    </recommendedName>
</protein>
<keyword evidence="1" id="KW-1133">Transmembrane helix</keyword>
<accession>A0A9R1X816</accession>
<dbReference type="Pfam" id="PF14372">
    <property type="entry name" value="hAT-like_RNase-H"/>
    <property type="match status" value="1"/>
</dbReference>
<gene>
    <name evidence="3" type="ORF">LSAT_V11C600328210</name>
</gene>
<keyword evidence="1" id="KW-0812">Transmembrane</keyword>
<comment type="caution">
    <text evidence="3">The sequence shown here is derived from an EMBL/GenBank/DDBJ whole genome shotgun (WGS) entry which is preliminary data.</text>
</comment>
<feature type="transmembrane region" description="Helical" evidence="1">
    <location>
        <begin position="193"/>
        <end position="211"/>
    </location>
</feature>
<dbReference type="Proteomes" id="UP000235145">
    <property type="component" value="Unassembled WGS sequence"/>
</dbReference>
<dbReference type="EMBL" id="NBSK02000006">
    <property type="protein sequence ID" value="KAJ0202239.1"/>
    <property type="molecule type" value="Genomic_DNA"/>
</dbReference>
<keyword evidence="1" id="KW-0472">Membrane</keyword>
<feature type="domain" description="hAT-like transposase RNase-H fold" evidence="2">
    <location>
        <begin position="1"/>
        <end position="41"/>
    </location>
</feature>
<evidence type="ECO:0000313" key="4">
    <source>
        <dbReference type="Proteomes" id="UP000235145"/>
    </source>
</evidence>
<name>A0A9R1X816_LACSA</name>
<dbReference type="InterPro" id="IPR025525">
    <property type="entry name" value="hAT-like_transposase_RNase-H"/>
</dbReference>
<dbReference type="PANTHER" id="PTHR23272:SF182">
    <property type="entry name" value="OS09G0381850 PROTEIN"/>
    <property type="match status" value="1"/>
</dbReference>
<dbReference type="PANTHER" id="PTHR23272">
    <property type="entry name" value="BED FINGER-RELATED"/>
    <property type="match status" value="1"/>
</dbReference>
<dbReference type="AlphaFoldDB" id="A0A9R1X816"/>
<evidence type="ECO:0000256" key="1">
    <source>
        <dbReference type="SAM" id="Phobius"/>
    </source>
</evidence>
<dbReference type="GO" id="GO:0003677">
    <property type="term" value="F:DNA binding"/>
    <property type="evidence" value="ECO:0007669"/>
    <property type="project" value="InterPro"/>
</dbReference>
<keyword evidence="4" id="KW-1185">Reference proteome</keyword>
<proteinExistence type="predicted"/>
<reference evidence="3 4" key="1">
    <citation type="journal article" date="2017" name="Nat. Commun.">
        <title>Genome assembly with in vitro proximity ligation data and whole-genome triplication in lettuce.</title>
        <authorList>
            <person name="Reyes-Chin-Wo S."/>
            <person name="Wang Z."/>
            <person name="Yang X."/>
            <person name="Kozik A."/>
            <person name="Arikit S."/>
            <person name="Song C."/>
            <person name="Xia L."/>
            <person name="Froenicke L."/>
            <person name="Lavelle D.O."/>
            <person name="Truco M.J."/>
            <person name="Xia R."/>
            <person name="Zhu S."/>
            <person name="Xu C."/>
            <person name="Xu H."/>
            <person name="Xu X."/>
            <person name="Cox K."/>
            <person name="Korf I."/>
            <person name="Meyers B.C."/>
            <person name="Michelmore R.W."/>
        </authorList>
    </citation>
    <scope>NUCLEOTIDE SEQUENCE [LARGE SCALE GENOMIC DNA]</scope>
    <source>
        <strain evidence="4">cv. Salinas</strain>
        <tissue evidence="3">Seedlings</tissue>
    </source>
</reference>
<evidence type="ECO:0000259" key="2">
    <source>
        <dbReference type="Pfam" id="PF14372"/>
    </source>
</evidence>
<sequence length="247" mass="28717">MKEKYDKYWSNSSNINVFLFIAPILDPRYKLGYVSFIISQKKVLRDLYAHYSHEVRVIDENPRTSSENVEEIVIDVDDDPTTFLNNQYKDCWKETQVVHLQNVSWIGIWVSNVSLWTTSSIYLVGGRNINTRGRVLDAFCSLLTPKTVEGLICCQNWFRSKNVPINIDECFEALENYKVGMTLLLYVKDLPQAISILLLISVYFRVVLFGVDFEMMSFSFVVEEIMDVFCVIKLMLNTFNVELFCFG</sequence>
<organism evidence="3 4">
    <name type="scientific">Lactuca sativa</name>
    <name type="common">Garden lettuce</name>
    <dbReference type="NCBI Taxonomy" id="4236"/>
    <lineage>
        <taxon>Eukaryota</taxon>
        <taxon>Viridiplantae</taxon>
        <taxon>Streptophyta</taxon>
        <taxon>Embryophyta</taxon>
        <taxon>Tracheophyta</taxon>
        <taxon>Spermatophyta</taxon>
        <taxon>Magnoliopsida</taxon>
        <taxon>eudicotyledons</taxon>
        <taxon>Gunneridae</taxon>
        <taxon>Pentapetalae</taxon>
        <taxon>asterids</taxon>
        <taxon>campanulids</taxon>
        <taxon>Asterales</taxon>
        <taxon>Asteraceae</taxon>
        <taxon>Cichorioideae</taxon>
        <taxon>Cichorieae</taxon>
        <taxon>Lactucinae</taxon>
        <taxon>Lactuca</taxon>
    </lineage>
</organism>